<accession>V5E1Z8</accession>
<organism evidence="2 3">
    <name type="scientific">Methyloglobulus morosus KoM1</name>
    <dbReference type="NCBI Taxonomy" id="1116472"/>
    <lineage>
        <taxon>Bacteria</taxon>
        <taxon>Pseudomonadati</taxon>
        <taxon>Pseudomonadota</taxon>
        <taxon>Gammaproteobacteria</taxon>
        <taxon>Methylococcales</taxon>
        <taxon>Methylococcaceae</taxon>
        <taxon>Methyloglobulus</taxon>
    </lineage>
</organism>
<feature type="transmembrane region" description="Helical" evidence="1">
    <location>
        <begin position="104"/>
        <end position="127"/>
    </location>
</feature>
<protein>
    <submittedName>
        <fullName evidence="2">Uncharacterized protein</fullName>
    </submittedName>
</protein>
<proteinExistence type="predicted"/>
<name>V5E1Z8_9GAMM</name>
<keyword evidence="1" id="KW-0472">Membrane</keyword>
<feature type="transmembrane region" description="Helical" evidence="1">
    <location>
        <begin position="133"/>
        <end position="154"/>
    </location>
</feature>
<dbReference type="AlphaFoldDB" id="V5E1Z8"/>
<evidence type="ECO:0000313" key="2">
    <source>
        <dbReference type="EMBL" id="ESS73576.1"/>
    </source>
</evidence>
<gene>
    <name evidence="2" type="ORF">MGMO_16c00100</name>
</gene>
<keyword evidence="1" id="KW-1133">Transmembrane helix</keyword>
<feature type="transmembrane region" description="Helical" evidence="1">
    <location>
        <begin position="33"/>
        <end position="54"/>
    </location>
</feature>
<dbReference type="Proteomes" id="UP000017842">
    <property type="component" value="Unassembled WGS sequence"/>
</dbReference>
<sequence length="178" mass="19218">MIETPEQVHNLLDKETFIVGNVDDEIHQTHRKAAFYALFGDLLFIVLPLVVISIVDVSIGKSLFAIIQSPELSFGSAVLFGQTIIKVVSGFAHTKPTGAEQPVFIIALIIVFGLVPSLVVLALLLSISPIPNGLLLAQAGIFALGVITFFFFGVDGHALSLRYRGRQLDRLAVVPPSK</sequence>
<comment type="caution">
    <text evidence="2">The sequence shown here is derived from an EMBL/GenBank/DDBJ whole genome shotgun (WGS) entry which is preliminary data.</text>
</comment>
<keyword evidence="1" id="KW-0812">Transmembrane</keyword>
<reference evidence="2 3" key="1">
    <citation type="journal article" date="2013" name="Genome Announc.">
        <title>Draft Genome Sequence of the Methanotrophic Gammaproteobacterium Methyloglobulus morosus DSM 22980 Strain KoM1.</title>
        <authorList>
            <person name="Poehlein A."/>
            <person name="Deutzmann J.S."/>
            <person name="Daniel R."/>
            <person name="Simeonova D.D."/>
        </authorList>
    </citation>
    <scope>NUCLEOTIDE SEQUENCE [LARGE SCALE GENOMIC DNA]</scope>
    <source>
        <strain evidence="2 3">KoM1</strain>
    </source>
</reference>
<dbReference type="RefSeq" id="WP_023493474.1">
    <property type="nucleotide sequence ID" value="NZ_AYLO01000016.1"/>
</dbReference>
<keyword evidence="3" id="KW-1185">Reference proteome</keyword>
<evidence type="ECO:0000256" key="1">
    <source>
        <dbReference type="SAM" id="Phobius"/>
    </source>
</evidence>
<dbReference type="EMBL" id="AYLO01000016">
    <property type="protein sequence ID" value="ESS73576.1"/>
    <property type="molecule type" value="Genomic_DNA"/>
</dbReference>
<evidence type="ECO:0000313" key="3">
    <source>
        <dbReference type="Proteomes" id="UP000017842"/>
    </source>
</evidence>
<dbReference type="OrthoDB" id="7060029at2"/>